<dbReference type="Proteomes" id="UP000054988">
    <property type="component" value="Unassembled WGS sequence"/>
</dbReference>
<dbReference type="AlphaFoldDB" id="A0A0W0EWS0"/>
<feature type="coiled-coil region" evidence="1">
    <location>
        <begin position="16"/>
        <end position="50"/>
    </location>
</feature>
<proteinExistence type="predicted"/>
<dbReference type="EMBL" id="LATX01002471">
    <property type="protein sequence ID" value="KTB28497.1"/>
    <property type="molecule type" value="Genomic_DNA"/>
</dbReference>
<keyword evidence="1" id="KW-0175">Coiled coil</keyword>
<gene>
    <name evidence="2" type="ORF">WG66_18898</name>
</gene>
<evidence type="ECO:0000256" key="1">
    <source>
        <dbReference type="SAM" id="Coils"/>
    </source>
</evidence>
<comment type="caution">
    <text evidence="2">The sequence shown here is derived from an EMBL/GenBank/DDBJ whole genome shotgun (WGS) entry which is preliminary data.</text>
</comment>
<organism evidence="2 3">
    <name type="scientific">Moniliophthora roreri</name>
    <name type="common">Frosty pod rot fungus</name>
    <name type="synonym">Monilia roreri</name>
    <dbReference type="NCBI Taxonomy" id="221103"/>
    <lineage>
        <taxon>Eukaryota</taxon>
        <taxon>Fungi</taxon>
        <taxon>Dikarya</taxon>
        <taxon>Basidiomycota</taxon>
        <taxon>Agaricomycotina</taxon>
        <taxon>Agaricomycetes</taxon>
        <taxon>Agaricomycetidae</taxon>
        <taxon>Agaricales</taxon>
        <taxon>Marasmiineae</taxon>
        <taxon>Marasmiaceae</taxon>
        <taxon>Moniliophthora</taxon>
    </lineage>
</organism>
<sequence length="534" mass="61133">MNPVQRSLPQNSLVHLQQLEADVEARRQDVRGLENALLEARQRCADAEKTLASLKFSLSALSRFPTEILCHLFQCCVDGDRTGHALTMRAMPWVLSRICRAWREIVIYTPSLWRVIRIDMGERHVQNPASLVKTYLTRSQPLPISCMLNLQDSFEPHDRKVVKTIMKASKRLQDIDFDLGSRADIYTELVETHGTLRLPLLQGLRIVVSEFADGEDGEDLAPGLVPMPVCGQFSFASSLVEAHVEFPNFSLPLVLLPWEKLTELYCPFHDFGDMEEVARGARNVVNWYINFRWDDQDIHNIYAADEPVLIPHLQHLNLRGRCSILGPVLDRFVAPNLEDLALHHTYYQEIGTCHDADSIFTAIANLQTRSCCTLRRLTAPLPLFSTPLAIGLHSVEELHASLPVFNTERRLYSEAFANMKEKKLLAGMRTLHLDLQRASEARSFLVFQRFLDIASTRRRWDSSSRLERLSFWANNREVPIPLDMPSVEKLSELRKDGMVMLGDIVDGTWCSAYKNLIWKSDITKEERRSMKFLL</sequence>
<protein>
    <recommendedName>
        <fullName evidence="4">F-box domain-containing protein</fullName>
    </recommendedName>
</protein>
<evidence type="ECO:0000313" key="3">
    <source>
        <dbReference type="Proteomes" id="UP000054988"/>
    </source>
</evidence>
<evidence type="ECO:0008006" key="4">
    <source>
        <dbReference type="Google" id="ProtNLM"/>
    </source>
</evidence>
<evidence type="ECO:0000313" key="2">
    <source>
        <dbReference type="EMBL" id="KTB28497.1"/>
    </source>
</evidence>
<reference evidence="2 3" key="1">
    <citation type="submission" date="2015-12" db="EMBL/GenBank/DDBJ databases">
        <title>Draft genome sequence of Moniliophthora roreri, the causal agent of frosty pod rot of cacao.</title>
        <authorList>
            <person name="Aime M.C."/>
            <person name="Diaz-Valderrama J.R."/>
            <person name="Kijpornyongpan T."/>
            <person name="Phillips-Mora W."/>
        </authorList>
    </citation>
    <scope>NUCLEOTIDE SEQUENCE [LARGE SCALE GENOMIC DNA]</scope>
    <source>
        <strain evidence="2 3">MCA 2952</strain>
    </source>
</reference>
<name>A0A0W0EWS0_MONRR</name>
<accession>A0A0W0EWS0</accession>